<evidence type="ECO:0000256" key="2">
    <source>
        <dbReference type="SAM" id="SignalP"/>
    </source>
</evidence>
<reference evidence="4" key="1">
    <citation type="journal article" date="2019" name="Int. J. Syst. Evol. Microbiol.">
        <title>The Global Catalogue of Microorganisms (GCM) 10K type strain sequencing project: providing services to taxonomists for standard genome sequencing and annotation.</title>
        <authorList>
            <consortium name="The Broad Institute Genomics Platform"/>
            <consortium name="The Broad Institute Genome Sequencing Center for Infectious Disease"/>
            <person name="Wu L."/>
            <person name="Ma J."/>
        </authorList>
    </citation>
    <scope>NUCLEOTIDE SEQUENCE [LARGE SCALE GENOMIC DNA]</scope>
    <source>
        <strain evidence="4">CGMCC 4.1641</strain>
    </source>
</reference>
<dbReference type="EMBL" id="JBHSED010000017">
    <property type="protein sequence ID" value="MFC4303983.1"/>
    <property type="molecule type" value="Genomic_DNA"/>
</dbReference>
<evidence type="ECO:0008006" key="5">
    <source>
        <dbReference type="Google" id="ProtNLM"/>
    </source>
</evidence>
<gene>
    <name evidence="3" type="ORF">ACFO1S_11090</name>
</gene>
<protein>
    <recommendedName>
        <fullName evidence="5">DUF4362 domain-containing protein</fullName>
    </recommendedName>
</protein>
<feature type="region of interest" description="Disordered" evidence="1">
    <location>
        <begin position="21"/>
        <end position="55"/>
    </location>
</feature>
<keyword evidence="4" id="KW-1185">Reference proteome</keyword>
<feature type="compositionally biased region" description="Low complexity" evidence="1">
    <location>
        <begin position="32"/>
        <end position="42"/>
    </location>
</feature>
<organism evidence="3 4">
    <name type="scientific">Cohnella boryungensis</name>
    <dbReference type="NCBI Taxonomy" id="768479"/>
    <lineage>
        <taxon>Bacteria</taxon>
        <taxon>Bacillati</taxon>
        <taxon>Bacillota</taxon>
        <taxon>Bacilli</taxon>
        <taxon>Bacillales</taxon>
        <taxon>Paenibacillaceae</taxon>
        <taxon>Cohnella</taxon>
    </lineage>
</organism>
<dbReference type="Proteomes" id="UP001595755">
    <property type="component" value="Unassembled WGS sequence"/>
</dbReference>
<comment type="caution">
    <text evidence="3">The sequence shown here is derived from an EMBL/GenBank/DDBJ whole genome shotgun (WGS) entry which is preliminary data.</text>
</comment>
<feature type="signal peptide" evidence="2">
    <location>
        <begin position="1"/>
        <end position="17"/>
    </location>
</feature>
<dbReference type="RefSeq" id="WP_204605795.1">
    <property type="nucleotide sequence ID" value="NZ_JBHSED010000017.1"/>
</dbReference>
<evidence type="ECO:0000256" key="1">
    <source>
        <dbReference type="SAM" id="MobiDB-lite"/>
    </source>
</evidence>
<dbReference type="PROSITE" id="PS51257">
    <property type="entry name" value="PROKAR_LIPOPROTEIN"/>
    <property type="match status" value="1"/>
</dbReference>
<evidence type="ECO:0000313" key="4">
    <source>
        <dbReference type="Proteomes" id="UP001595755"/>
    </source>
</evidence>
<keyword evidence="2" id="KW-0732">Signal</keyword>
<sequence>MRIWVLALLAAVLSGCAASSDERRAGEGGGSATSPSPAAVASIKPSEASGASPSAVEGLHAIQDIISGRWEELREKHSLELLLSAVHENEIQIEVRSFGEVERIPTKEELRAFEDNLYELAGGSFPVRIGVRECCSGSPQVTGKIEGVDRETNRILIVSEKKKNGNTDNPLAHWVGLSPDGRLYAAGEEPTDVLEDDLVGKQAEAWTSGMTLQSYPEQTVAFKIVVK</sequence>
<evidence type="ECO:0000313" key="3">
    <source>
        <dbReference type="EMBL" id="MFC4303983.1"/>
    </source>
</evidence>
<proteinExistence type="predicted"/>
<name>A0ABV8SAM8_9BACL</name>
<accession>A0ABV8SAM8</accession>
<feature type="chain" id="PRO_5045731072" description="DUF4362 domain-containing protein" evidence="2">
    <location>
        <begin position="18"/>
        <end position="227"/>
    </location>
</feature>